<dbReference type="InterPro" id="IPR002575">
    <property type="entry name" value="Aminoglycoside_PTrfase"/>
</dbReference>
<dbReference type="Pfam" id="PF01636">
    <property type="entry name" value="APH"/>
    <property type="match status" value="1"/>
</dbReference>
<evidence type="ECO:0000256" key="1">
    <source>
        <dbReference type="SAM" id="MobiDB-lite"/>
    </source>
</evidence>
<dbReference type="AlphaFoldDB" id="A0A448KG45"/>
<gene>
    <name evidence="3" type="ORF">NCTC11923_02605</name>
</gene>
<dbReference type="SUPFAM" id="SSF56112">
    <property type="entry name" value="Protein kinase-like (PK-like)"/>
    <property type="match status" value="1"/>
</dbReference>
<dbReference type="Proteomes" id="UP000276899">
    <property type="component" value="Chromosome"/>
</dbReference>
<organism evidence="3 4">
    <name type="scientific">Actinomyces slackii</name>
    <dbReference type="NCBI Taxonomy" id="52774"/>
    <lineage>
        <taxon>Bacteria</taxon>
        <taxon>Bacillati</taxon>
        <taxon>Actinomycetota</taxon>
        <taxon>Actinomycetes</taxon>
        <taxon>Actinomycetales</taxon>
        <taxon>Actinomycetaceae</taxon>
        <taxon>Actinomyces</taxon>
    </lineage>
</organism>
<feature type="region of interest" description="Disordered" evidence="1">
    <location>
        <begin position="1"/>
        <end position="24"/>
    </location>
</feature>
<dbReference type="KEGG" id="asla:NCTC11923_02605"/>
<evidence type="ECO:0000313" key="4">
    <source>
        <dbReference type="Proteomes" id="UP000276899"/>
    </source>
</evidence>
<sequence>MIVNPQRGEPVTASDEAPGLRRDADDPGLAVVLEDMARQGSLTGAPAPAITASRLGAGESYTAWLLRPADQGAGAHVLRLPRRPAAQMPRPMAEEYAALQRVPADLGSSAVAMEPSADNPLASPYIVTTYVPGRPLSRGDWYPGLVPALAELIARFHRAVDEDAPPQGPLPTATHEAEALLSWWGESHPGTLADPRARPLLEPWRRALAACDEAFEGQRAHRLIHGDVVLPNLVLGPDGRLRLIDLEWSGPGDRAKDLALVGGAITGGPWYAPIDGEQVRALVEDYARLSATLGAMPEDAGRLARRREAWELLDRLDNLLYCLSRATEEEGRRYARWADELAAGLARVVSSCAP</sequence>
<keyword evidence="3" id="KW-0808">Transferase</keyword>
<evidence type="ECO:0000259" key="2">
    <source>
        <dbReference type="Pfam" id="PF01636"/>
    </source>
</evidence>
<feature type="domain" description="Aminoglycoside phosphotransferase" evidence="2">
    <location>
        <begin position="53"/>
        <end position="287"/>
    </location>
</feature>
<keyword evidence="4" id="KW-1185">Reference proteome</keyword>
<accession>A0A448KG45</accession>
<proteinExistence type="predicted"/>
<dbReference type="Gene3D" id="3.90.1200.10">
    <property type="match status" value="1"/>
</dbReference>
<reference evidence="3 4" key="1">
    <citation type="submission" date="2018-12" db="EMBL/GenBank/DDBJ databases">
        <authorList>
            <consortium name="Pathogen Informatics"/>
        </authorList>
    </citation>
    <scope>NUCLEOTIDE SEQUENCE [LARGE SCALE GENOMIC DNA]</scope>
    <source>
        <strain evidence="3 4">NCTC11923</strain>
    </source>
</reference>
<dbReference type="InterPro" id="IPR011009">
    <property type="entry name" value="Kinase-like_dom_sf"/>
</dbReference>
<evidence type="ECO:0000313" key="3">
    <source>
        <dbReference type="EMBL" id="VEG75924.1"/>
    </source>
</evidence>
<dbReference type="GO" id="GO:0016740">
    <property type="term" value="F:transferase activity"/>
    <property type="evidence" value="ECO:0007669"/>
    <property type="project" value="UniProtKB-KW"/>
</dbReference>
<dbReference type="EMBL" id="LR134363">
    <property type="protein sequence ID" value="VEG75924.1"/>
    <property type="molecule type" value="Genomic_DNA"/>
</dbReference>
<protein>
    <submittedName>
        <fullName evidence="3">Aminoglycoside phosphotransferase</fullName>
    </submittedName>
</protein>
<name>A0A448KG45_9ACTO</name>